<dbReference type="InterPro" id="IPR013785">
    <property type="entry name" value="Aldolase_TIM"/>
</dbReference>
<dbReference type="AlphaFoldDB" id="A0A382TU27"/>
<dbReference type="InterPro" id="IPR050074">
    <property type="entry name" value="DHO_dehydrogenase"/>
</dbReference>
<dbReference type="HAMAP" id="MF_00224">
    <property type="entry name" value="DHO_dh_type1"/>
    <property type="match status" value="1"/>
</dbReference>
<evidence type="ECO:0000256" key="8">
    <source>
        <dbReference type="ARBA" id="ARBA00022975"/>
    </source>
</evidence>
<feature type="domain" description="Dihydroorotate dehydrogenase catalytic" evidence="10">
    <location>
        <begin position="3"/>
        <end position="283"/>
    </location>
</feature>
<keyword evidence="8" id="KW-0665">Pyrimidine biosynthesis</keyword>
<comment type="similarity">
    <text evidence="4">Belongs to the dihydroorotate dehydrogenase family. Type 1 subfamily.</text>
</comment>
<dbReference type="Gene3D" id="3.20.20.70">
    <property type="entry name" value="Aldolase class I"/>
    <property type="match status" value="1"/>
</dbReference>
<organism evidence="11">
    <name type="scientific">marine metagenome</name>
    <dbReference type="NCBI Taxonomy" id="408172"/>
    <lineage>
        <taxon>unclassified sequences</taxon>
        <taxon>metagenomes</taxon>
        <taxon>ecological metagenomes</taxon>
    </lineage>
</organism>
<dbReference type="GO" id="GO:0044205">
    <property type="term" value="P:'de novo' UMP biosynthetic process"/>
    <property type="evidence" value="ECO:0007669"/>
    <property type="project" value="UniProtKB-UniPathway"/>
</dbReference>
<protein>
    <recommendedName>
        <fullName evidence="10">Dihydroorotate dehydrogenase catalytic domain-containing protein</fullName>
    </recommendedName>
</protein>
<dbReference type="FunFam" id="3.20.20.70:FF:000027">
    <property type="entry name" value="Dihydropyrimidine dehydrogenase [NADP(+)]"/>
    <property type="match status" value="1"/>
</dbReference>
<evidence type="ECO:0000256" key="6">
    <source>
        <dbReference type="ARBA" id="ARBA00022630"/>
    </source>
</evidence>
<evidence type="ECO:0000256" key="2">
    <source>
        <dbReference type="ARBA" id="ARBA00004496"/>
    </source>
</evidence>
<keyword evidence="9" id="KW-0560">Oxidoreductase</keyword>
<proteinExistence type="inferred from homology"/>
<evidence type="ECO:0000256" key="1">
    <source>
        <dbReference type="ARBA" id="ARBA00001917"/>
    </source>
</evidence>
<dbReference type="GO" id="GO:0005737">
    <property type="term" value="C:cytoplasm"/>
    <property type="evidence" value="ECO:0007669"/>
    <property type="project" value="UniProtKB-SubCell"/>
</dbReference>
<evidence type="ECO:0000256" key="5">
    <source>
        <dbReference type="ARBA" id="ARBA00022490"/>
    </source>
</evidence>
<evidence type="ECO:0000259" key="10">
    <source>
        <dbReference type="Pfam" id="PF01180"/>
    </source>
</evidence>
<evidence type="ECO:0000256" key="9">
    <source>
        <dbReference type="ARBA" id="ARBA00023002"/>
    </source>
</evidence>
<dbReference type="NCBIfam" id="NF005574">
    <property type="entry name" value="PRK07259.1"/>
    <property type="match status" value="1"/>
</dbReference>
<dbReference type="InterPro" id="IPR001295">
    <property type="entry name" value="Dihydroorotate_DH_CS"/>
</dbReference>
<dbReference type="PROSITE" id="PS00911">
    <property type="entry name" value="DHODEHASE_1"/>
    <property type="match status" value="1"/>
</dbReference>
<dbReference type="PANTHER" id="PTHR48109:SF1">
    <property type="entry name" value="DIHYDROOROTATE DEHYDROGENASE (FUMARATE)"/>
    <property type="match status" value="1"/>
</dbReference>
<dbReference type="InterPro" id="IPR049622">
    <property type="entry name" value="Dihydroorotate_DH_I"/>
</dbReference>
<dbReference type="InterPro" id="IPR012135">
    <property type="entry name" value="Dihydroorotate_DH_1_2"/>
</dbReference>
<dbReference type="EMBL" id="UINC01138899">
    <property type="protein sequence ID" value="SVD25127.1"/>
    <property type="molecule type" value="Genomic_DNA"/>
</dbReference>
<evidence type="ECO:0000256" key="4">
    <source>
        <dbReference type="ARBA" id="ARBA00008008"/>
    </source>
</evidence>
<dbReference type="PANTHER" id="PTHR48109">
    <property type="entry name" value="DIHYDROOROTATE DEHYDROGENASE (QUINONE), MITOCHONDRIAL-RELATED"/>
    <property type="match status" value="1"/>
</dbReference>
<dbReference type="InterPro" id="IPR024920">
    <property type="entry name" value="Dihydroorotate_DH_1"/>
</dbReference>
<comment type="pathway">
    <text evidence="3">Pyrimidine metabolism; UMP biosynthesis via de novo pathway.</text>
</comment>
<comment type="cofactor">
    <cofactor evidence="1">
        <name>FMN</name>
        <dbReference type="ChEBI" id="CHEBI:58210"/>
    </cofactor>
</comment>
<feature type="non-terminal residue" evidence="11">
    <location>
        <position position="1"/>
    </location>
</feature>
<keyword evidence="5" id="KW-0963">Cytoplasm</keyword>
<dbReference type="InterPro" id="IPR033888">
    <property type="entry name" value="DHOD_1B"/>
</dbReference>
<keyword evidence="7" id="KW-0288">FMN</keyword>
<dbReference type="InterPro" id="IPR005720">
    <property type="entry name" value="Dihydroorotate_DH_cat"/>
</dbReference>
<dbReference type="PIRSF" id="PIRSF000164">
    <property type="entry name" value="DHO_oxidase"/>
    <property type="match status" value="1"/>
</dbReference>
<dbReference type="UniPathway" id="UPA00070"/>
<dbReference type="Pfam" id="PF01180">
    <property type="entry name" value="DHO_dh"/>
    <property type="match status" value="1"/>
</dbReference>
<dbReference type="NCBIfam" id="TIGR01037">
    <property type="entry name" value="pyrD_sub1_fam"/>
    <property type="match status" value="1"/>
</dbReference>
<comment type="subcellular location">
    <subcellularLocation>
        <location evidence="2">Cytoplasm</location>
    </subcellularLocation>
</comment>
<sequence>TDLKISIGNISFDNSIWVASGTFGYGTEAPELVDVNRLGAIVTKSITRQPREGNPPPRIVETASGMINSIGLANIGVERYVKEMLPIYDDLSTKIIMNIAGTDIQEYIEVLEMTESVSSVIAGYEINISCPNVKKGGMEFGVDREMTAKLTEELRKRTERLIIMKLSPNVSNINSIGKAAQDAGADAVSAINTVVGMSINATSGKSDIYTTYGGLSGPAIKPVGLAAVHKLYNELSIPIIGIGGIVSSEDVTEYILAGSTSVQVGTANYRNPGIGQDIIDAFSKYIGQSNWKSSANMIG</sequence>
<dbReference type="GO" id="GO:0006207">
    <property type="term" value="P:'de novo' pyrimidine nucleobase biosynthetic process"/>
    <property type="evidence" value="ECO:0007669"/>
    <property type="project" value="InterPro"/>
</dbReference>
<name>A0A382TU27_9ZZZZ</name>
<evidence type="ECO:0000256" key="3">
    <source>
        <dbReference type="ARBA" id="ARBA00004725"/>
    </source>
</evidence>
<evidence type="ECO:0000313" key="11">
    <source>
        <dbReference type="EMBL" id="SVD25127.1"/>
    </source>
</evidence>
<accession>A0A382TU27</accession>
<keyword evidence="6" id="KW-0285">Flavoprotein</keyword>
<dbReference type="GO" id="GO:0004152">
    <property type="term" value="F:dihydroorotate dehydrogenase activity"/>
    <property type="evidence" value="ECO:0007669"/>
    <property type="project" value="InterPro"/>
</dbReference>
<reference evidence="11" key="1">
    <citation type="submission" date="2018-05" db="EMBL/GenBank/DDBJ databases">
        <authorList>
            <person name="Lanie J.A."/>
            <person name="Ng W.-L."/>
            <person name="Kazmierczak K.M."/>
            <person name="Andrzejewski T.M."/>
            <person name="Davidsen T.M."/>
            <person name="Wayne K.J."/>
            <person name="Tettelin H."/>
            <person name="Glass J.I."/>
            <person name="Rusch D."/>
            <person name="Podicherti R."/>
            <person name="Tsui H.-C.T."/>
            <person name="Winkler M.E."/>
        </authorList>
    </citation>
    <scope>NUCLEOTIDE SEQUENCE</scope>
</reference>
<feature type="non-terminal residue" evidence="11">
    <location>
        <position position="299"/>
    </location>
</feature>
<dbReference type="SUPFAM" id="SSF51395">
    <property type="entry name" value="FMN-linked oxidoreductases"/>
    <property type="match status" value="1"/>
</dbReference>
<evidence type="ECO:0000256" key="7">
    <source>
        <dbReference type="ARBA" id="ARBA00022643"/>
    </source>
</evidence>
<dbReference type="CDD" id="cd04740">
    <property type="entry name" value="DHOD_1B_like"/>
    <property type="match status" value="1"/>
</dbReference>
<gene>
    <name evidence="11" type="ORF">METZ01_LOCUS377981</name>
</gene>